<dbReference type="InterPro" id="IPR013216">
    <property type="entry name" value="Methyltransf_11"/>
</dbReference>
<protein>
    <recommendedName>
        <fullName evidence="1">Methyltransferase type 11 domain-containing protein</fullName>
    </recommendedName>
</protein>
<accession>A0A6A6CZ43</accession>
<dbReference type="AlphaFoldDB" id="A0A6A6CZ43"/>
<dbReference type="Pfam" id="PF08241">
    <property type="entry name" value="Methyltransf_11"/>
    <property type="match status" value="1"/>
</dbReference>
<feature type="non-terminal residue" evidence="2">
    <location>
        <position position="1"/>
    </location>
</feature>
<dbReference type="GeneID" id="54563698"/>
<organism evidence="2 3">
    <name type="scientific">Zasmidium cellare ATCC 36951</name>
    <dbReference type="NCBI Taxonomy" id="1080233"/>
    <lineage>
        <taxon>Eukaryota</taxon>
        <taxon>Fungi</taxon>
        <taxon>Dikarya</taxon>
        <taxon>Ascomycota</taxon>
        <taxon>Pezizomycotina</taxon>
        <taxon>Dothideomycetes</taxon>
        <taxon>Dothideomycetidae</taxon>
        <taxon>Mycosphaerellales</taxon>
        <taxon>Mycosphaerellaceae</taxon>
        <taxon>Zasmidium</taxon>
    </lineage>
</organism>
<dbReference type="Gene3D" id="3.40.50.150">
    <property type="entry name" value="Vaccinia Virus protein VP39"/>
    <property type="match status" value="1"/>
</dbReference>
<evidence type="ECO:0000313" key="3">
    <source>
        <dbReference type="Proteomes" id="UP000799537"/>
    </source>
</evidence>
<reference evidence="2" key="1">
    <citation type="journal article" date="2020" name="Stud. Mycol.">
        <title>101 Dothideomycetes genomes: a test case for predicting lifestyles and emergence of pathogens.</title>
        <authorList>
            <person name="Haridas S."/>
            <person name="Albert R."/>
            <person name="Binder M."/>
            <person name="Bloem J."/>
            <person name="Labutti K."/>
            <person name="Salamov A."/>
            <person name="Andreopoulos B."/>
            <person name="Baker S."/>
            <person name="Barry K."/>
            <person name="Bills G."/>
            <person name="Bluhm B."/>
            <person name="Cannon C."/>
            <person name="Castanera R."/>
            <person name="Culley D."/>
            <person name="Daum C."/>
            <person name="Ezra D."/>
            <person name="Gonzalez J."/>
            <person name="Henrissat B."/>
            <person name="Kuo A."/>
            <person name="Liang C."/>
            <person name="Lipzen A."/>
            <person name="Lutzoni F."/>
            <person name="Magnuson J."/>
            <person name="Mondo S."/>
            <person name="Nolan M."/>
            <person name="Ohm R."/>
            <person name="Pangilinan J."/>
            <person name="Park H.-J."/>
            <person name="Ramirez L."/>
            <person name="Alfaro M."/>
            <person name="Sun H."/>
            <person name="Tritt A."/>
            <person name="Yoshinaga Y."/>
            <person name="Zwiers L.-H."/>
            <person name="Turgeon B."/>
            <person name="Goodwin S."/>
            <person name="Spatafora J."/>
            <person name="Crous P."/>
            <person name="Grigoriev I."/>
        </authorList>
    </citation>
    <scope>NUCLEOTIDE SEQUENCE</scope>
    <source>
        <strain evidence="2">ATCC 36951</strain>
    </source>
</reference>
<evidence type="ECO:0000259" key="1">
    <source>
        <dbReference type="Pfam" id="PF08241"/>
    </source>
</evidence>
<dbReference type="Proteomes" id="UP000799537">
    <property type="component" value="Unassembled WGS sequence"/>
</dbReference>
<name>A0A6A6CZ43_ZASCE</name>
<gene>
    <name evidence="2" type="ORF">M409DRAFT_35642</name>
</gene>
<feature type="domain" description="Methyltransferase type 11" evidence="1">
    <location>
        <begin position="44"/>
        <end position="148"/>
    </location>
</feature>
<evidence type="ECO:0000313" key="2">
    <source>
        <dbReference type="EMBL" id="KAF2172454.1"/>
    </source>
</evidence>
<dbReference type="EMBL" id="ML993581">
    <property type="protein sequence ID" value="KAF2172454.1"/>
    <property type="molecule type" value="Genomic_DNA"/>
</dbReference>
<sequence length="239" mass="26426">FSTTYDTDGNFLQAVDDIQTKELIPQLARNIEQSLRADIGPKLLDFGCGTGRTTSKLLLQDWKRTPTIEAWDGSEAMLDGARAKHESMSKQSGMTTPSPKFQQVDFLQPDKLPQEALGSFDGLVSTLVLEHIPMSTYWTCVSKLLKPGEFGLVTNMHPEMGVKSVAGFDNDEGVRMRGTSHIHGVEETVEAAKSVGMEIVGEVREVVMSEEMIRCGAVGERGRKWIGTKVWYGLLFLKT</sequence>
<keyword evidence="3" id="KW-1185">Reference proteome</keyword>
<dbReference type="InterPro" id="IPR029063">
    <property type="entry name" value="SAM-dependent_MTases_sf"/>
</dbReference>
<dbReference type="SUPFAM" id="SSF53335">
    <property type="entry name" value="S-adenosyl-L-methionine-dependent methyltransferases"/>
    <property type="match status" value="1"/>
</dbReference>
<dbReference type="OrthoDB" id="66144at2759"/>
<proteinExistence type="predicted"/>
<dbReference type="PANTHER" id="PTHR43861">
    <property type="entry name" value="TRANS-ACONITATE 2-METHYLTRANSFERASE-RELATED"/>
    <property type="match status" value="1"/>
</dbReference>
<dbReference type="GO" id="GO:0008757">
    <property type="term" value="F:S-adenosylmethionine-dependent methyltransferase activity"/>
    <property type="evidence" value="ECO:0007669"/>
    <property type="project" value="InterPro"/>
</dbReference>
<dbReference type="RefSeq" id="XP_033673343.1">
    <property type="nucleotide sequence ID" value="XM_033810426.1"/>
</dbReference>
<dbReference type="CDD" id="cd02440">
    <property type="entry name" value="AdoMet_MTases"/>
    <property type="match status" value="1"/>
</dbReference>
<dbReference type="PANTHER" id="PTHR43861:SF1">
    <property type="entry name" value="TRANS-ACONITATE 2-METHYLTRANSFERASE"/>
    <property type="match status" value="1"/>
</dbReference>